<evidence type="ECO:0000256" key="1">
    <source>
        <dbReference type="SAM" id="MobiDB-lite"/>
    </source>
</evidence>
<feature type="region of interest" description="Disordered" evidence="1">
    <location>
        <begin position="1"/>
        <end position="26"/>
    </location>
</feature>
<name>A0A5N6N6J8_9ASTR</name>
<keyword evidence="3" id="KW-1185">Reference proteome</keyword>
<comment type="caution">
    <text evidence="2">The sequence shown here is derived from an EMBL/GenBank/DDBJ whole genome shotgun (WGS) entry which is preliminary data.</text>
</comment>
<evidence type="ECO:0000313" key="2">
    <source>
        <dbReference type="EMBL" id="KAD4385406.1"/>
    </source>
</evidence>
<dbReference type="AlphaFoldDB" id="A0A5N6N6J8"/>
<organism evidence="2 3">
    <name type="scientific">Mikania micrantha</name>
    <name type="common">bitter vine</name>
    <dbReference type="NCBI Taxonomy" id="192012"/>
    <lineage>
        <taxon>Eukaryota</taxon>
        <taxon>Viridiplantae</taxon>
        <taxon>Streptophyta</taxon>
        <taxon>Embryophyta</taxon>
        <taxon>Tracheophyta</taxon>
        <taxon>Spermatophyta</taxon>
        <taxon>Magnoliopsida</taxon>
        <taxon>eudicotyledons</taxon>
        <taxon>Gunneridae</taxon>
        <taxon>Pentapetalae</taxon>
        <taxon>asterids</taxon>
        <taxon>campanulids</taxon>
        <taxon>Asterales</taxon>
        <taxon>Asteraceae</taxon>
        <taxon>Asteroideae</taxon>
        <taxon>Heliantheae alliance</taxon>
        <taxon>Eupatorieae</taxon>
        <taxon>Mikania</taxon>
    </lineage>
</organism>
<sequence length="91" mass="9750">MNSNQLLEFSNPSPNRVDGGDSGAKLQQWLPSMCPGTDKLEGWRLGAIEMMRVEEMMVFGSLKSEVCAPYAPGVSPGVVAPPGALRAGWNE</sequence>
<accession>A0A5N6N6J8</accession>
<reference evidence="2 3" key="1">
    <citation type="submission" date="2019-05" db="EMBL/GenBank/DDBJ databases">
        <title>Mikania micrantha, genome provides insights into the molecular mechanism of rapid growth.</title>
        <authorList>
            <person name="Liu B."/>
        </authorList>
    </citation>
    <scope>NUCLEOTIDE SEQUENCE [LARGE SCALE GENOMIC DNA]</scope>
    <source>
        <strain evidence="2">NLD-2019</strain>
        <tissue evidence="2">Leaf</tissue>
    </source>
</reference>
<dbReference type="Proteomes" id="UP000326396">
    <property type="component" value="Linkage Group LG3"/>
</dbReference>
<proteinExistence type="predicted"/>
<dbReference type="EMBL" id="SZYD01000013">
    <property type="protein sequence ID" value="KAD4385406.1"/>
    <property type="molecule type" value="Genomic_DNA"/>
</dbReference>
<protein>
    <submittedName>
        <fullName evidence="2">Uncharacterized protein</fullName>
    </submittedName>
</protein>
<feature type="compositionally biased region" description="Polar residues" evidence="1">
    <location>
        <begin position="1"/>
        <end position="14"/>
    </location>
</feature>
<evidence type="ECO:0000313" key="3">
    <source>
        <dbReference type="Proteomes" id="UP000326396"/>
    </source>
</evidence>
<gene>
    <name evidence="2" type="ORF">E3N88_25574</name>
</gene>